<dbReference type="Proteomes" id="UP001459277">
    <property type="component" value="Unassembled WGS sequence"/>
</dbReference>
<keyword evidence="2" id="KW-1185">Reference proteome</keyword>
<evidence type="ECO:0000313" key="1">
    <source>
        <dbReference type="EMBL" id="KAL0001518.1"/>
    </source>
</evidence>
<accession>A0AAW2CTA5</accession>
<dbReference type="AlphaFoldDB" id="A0AAW2CTA5"/>
<sequence length="60" mass="6650">MIDAIDESTMAPDQFLKDSSSNVTTMKLKQIRDKLAIVSVILDDEELLHVALDGLPSVYD</sequence>
<gene>
    <name evidence="1" type="ORF">SO802_015299</name>
</gene>
<name>A0AAW2CTA5_9ROSI</name>
<evidence type="ECO:0000313" key="2">
    <source>
        <dbReference type="Proteomes" id="UP001459277"/>
    </source>
</evidence>
<protein>
    <submittedName>
        <fullName evidence="1">Uncharacterized protein</fullName>
    </submittedName>
</protein>
<dbReference type="EMBL" id="JAZDWU010000005">
    <property type="protein sequence ID" value="KAL0001518.1"/>
    <property type="molecule type" value="Genomic_DNA"/>
</dbReference>
<comment type="caution">
    <text evidence="1">The sequence shown here is derived from an EMBL/GenBank/DDBJ whole genome shotgun (WGS) entry which is preliminary data.</text>
</comment>
<organism evidence="1 2">
    <name type="scientific">Lithocarpus litseifolius</name>
    <dbReference type="NCBI Taxonomy" id="425828"/>
    <lineage>
        <taxon>Eukaryota</taxon>
        <taxon>Viridiplantae</taxon>
        <taxon>Streptophyta</taxon>
        <taxon>Embryophyta</taxon>
        <taxon>Tracheophyta</taxon>
        <taxon>Spermatophyta</taxon>
        <taxon>Magnoliopsida</taxon>
        <taxon>eudicotyledons</taxon>
        <taxon>Gunneridae</taxon>
        <taxon>Pentapetalae</taxon>
        <taxon>rosids</taxon>
        <taxon>fabids</taxon>
        <taxon>Fagales</taxon>
        <taxon>Fagaceae</taxon>
        <taxon>Lithocarpus</taxon>
    </lineage>
</organism>
<reference evidence="1 2" key="1">
    <citation type="submission" date="2024-01" db="EMBL/GenBank/DDBJ databases">
        <title>A telomere-to-telomere, gap-free genome of sweet tea (Lithocarpus litseifolius).</title>
        <authorList>
            <person name="Zhou J."/>
        </authorList>
    </citation>
    <scope>NUCLEOTIDE SEQUENCE [LARGE SCALE GENOMIC DNA]</scope>
    <source>
        <strain evidence="1">Zhou-2022a</strain>
        <tissue evidence="1">Leaf</tissue>
    </source>
</reference>
<proteinExistence type="predicted"/>